<protein>
    <submittedName>
        <fullName evidence="2">Preprotein translocase subunit YajC</fullName>
    </submittedName>
</protein>
<dbReference type="EMBL" id="JAUSUC010000003">
    <property type="protein sequence ID" value="MDQ0213966.1"/>
    <property type="molecule type" value="Genomic_DNA"/>
</dbReference>
<reference evidence="2" key="1">
    <citation type="submission" date="2023-07" db="EMBL/GenBank/DDBJ databases">
        <title>Genomic Encyclopedia of Type Strains, Phase IV (KMG-IV): sequencing the most valuable type-strain genomes for metagenomic binning, comparative biology and taxonomic classification.</title>
        <authorList>
            <person name="Goeker M."/>
        </authorList>
    </citation>
    <scope>NUCLEOTIDE SEQUENCE</scope>
    <source>
        <strain evidence="2">DSM 23947</strain>
    </source>
</reference>
<keyword evidence="1" id="KW-0812">Transmembrane</keyword>
<dbReference type="Proteomes" id="UP001237207">
    <property type="component" value="Unassembled WGS sequence"/>
</dbReference>
<accession>A0AAJ1T2A5</accession>
<organism evidence="2 3">
    <name type="scientific">Oikeobacillus pervagus</name>
    <dbReference type="NCBI Taxonomy" id="1325931"/>
    <lineage>
        <taxon>Bacteria</taxon>
        <taxon>Bacillati</taxon>
        <taxon>Bacillota</taxon>
        <taxon>Bacilli</taxon>
        <taxon>Bacillales</taxon>
        <taxon>Bacillaceae</taxon>
        <taxon>Oikeobacillus</taxon>
    </lineage>
</organism>
<sequence length="109" mass="12481">MKNHQLKGVILIILSLILIIMMFFMPRSSFTAVKIVEKYFSEEGKSSLQGVSTNKKVEITNPSDKQICAMEFSNGKILEVDCDLYLNYSIGEKVKIKYKRKKIISISKK</sequence>
<feature type="transmembrane region" description="Helical" evidence="1">
    <location>
        <begin position="6"/>
        <end position="25"/>
    </location>
</feature>
<evidence type="ECO:0000256" key="1">
    <source>
        <dbReference type="SAM" id="Phobius"/>
    </source>
</evidence>
<keyword evidence="3" id="KW-1185">Reference proteome</keyword>
<evidence type="ECO:0000313" key="2">
    <source>
        <dbReference type="EMBL" id="MDQ0213966.1"/>
    </source>
</evidence>
<dbReference type="AlphaFoldDB" id="A0AAJ1T2A5"/>
<comment type="caution">
    <text evidence="2">The sequence shown here is derived from an EMBL/GenBank/DDBJ whole genome shotgun (WGS) entry which is preliminary data.</text>
</comment>
<dbReference type="RefSeq" id="WP_307255970.1">
    <property type="nucleotide sequence ID" value="NZ_JAUSUC010000003.1"/>
</dbReference>
<gene>
    <name evidence="2" type="ORF">J2S13_000361</name>
</gene>
<evidence type="ECO:0000313" key="3">
    <source>
        <dbReference type="Proteomes" id="UP001237207"/>
    </source>
</evidence>
<keyword evidence="1" id="KW-1133">Transmembrane helix</keyword>
<proteinExistence type="predicted"/>
<name>A0AAJ1T2A5_9BACI</name>
<keyword evidence="1" id="KW-0472">Membrane</keyword>